<comment type="caution">
    <text evidence="3">The sequence shown here is derived from an EMBL/GenBank/DDBJ whole genome shotgun (WGS) entry which is preliminary data.</text>
</comment>
<dbReference type="Gene3D" id="2.180.10.10">
    <property type="entry name" value="RHS repeat-associated core"/>
    <property type="match status" value="1"/>
</dbReference>
<evidence type="ECO:0000256" key="1">
    <source>
        <dbReference type="ARBA" id="ARBA00022737"/>
    </source>
</evidence>
<gene>
    <name evidence="3" type="ORF">CWE21_05390</name>
</gene>
<accession>A0A432XJJ1</accession>
<keyword evidence="4" id="KW-1185">Reference proteome</keyword>
<dbReference type="RefSeq" id="WP_126833422.1">
    <property type="nucleotide sequence ID" value="NZ_PIPT01000003.1"/>
</dbReference>
<evidence type="ECO:0000313" key="4">
    <source>
        <dbReference type="Proteomes" id="UP000286678"/>
    </source>
</evidence>
<sequence length="185" mass="19793">MPSNSRANSYDGLSRLVSASGPWGSGSYTYDALGNLRQKQLGSRTVGLSYNSVNRLVTSHDSGSSGLRSFSYDSRGNVTAAGALQFSYDAENQPISVSGSSSGNYVYDGNLKRVKQTVNGATIYNVYDQAGQLVHVDKRDAGKSTDYIHGAQGTLARITNTTVTYLHHDSLGSADLSPEITSYFQ</sequence>
<dbReference type="Pfam" id="PF25023">
    <property type="entry name" value="TEN_YD-shell"/>
    <property type="match status" value="1"/>
</dbReference>
<dbReference type="InterPro" id="IPR056823">
    <property type="entry name" value="TEN-like_YD-shell"/>
</dbReference>
<dbReference type="OrthoDB" id="9816400at2"/>
<evidence type="ECO:0000259" key="2">
    <source>
        <dbReference type="Pfam" id="PF25023"/>
    </source>
</evidence>
<dbReference type="AlphaFoldDB" id="A0A432XJJ1"/>
<proteinExistence type="predicted"/>
<reference evidence="4" key="1">
    <citation type="journal article" date="2018" name="Front. Microbiol.">
        <title>Genome-Based Analysis Reveals the Taxonomy and Diversity of the Family Idiomarinaceae.</title>
        <authorList>
            <person name="Liu Y."/>
            <person name="Lai Q."/>
            <person name="Shao Z."/>
        </authorList>
    </citation>
    <scope>NUCLEOTIDE SEQUENCE [LARGE SCALE GENOMIC DNA]</scope>
    <source>
        <strain evidence="4">SW15</strain>
    </source>
</reference>
<dbReference type="Proteomes" id="UP000286678">
    <property type="component" value="Unassembled WGS sequence"/>
</dbReference>
<organism evidence="3 4">
    <name type="scientific">Pseudidiomarina aquimaris</name>
    <dbReference type="NCBI Taxonomy" id="641841"/>
    <lineage>
        <taxon>Bacteria</taxon>
        <taxon>Pseudomonadati</taxon>
        <taxon>Pseudomonadota</taxon>
        <taxon>Gammaproteobacteria</taxon>
        <taxon>Alteromonadales</taxon>
        <taxon>Idiomarinaceae</taxon>
        <taxon>Pseudidiomarina</taxon>
    </lineage>
</organism>
<dbReference type="EMBL" id="PIPT01000003">
    <property type="protein sequence ID" value="RUO48792.1"/>
    <property type="molecule type" value="Genomic_DNA"/>
</dbReference>
<protein>
    <recommendedName>
        <fullName evidence="2">Teneurin-like YD-shell domain-containing protein</fullName>
    </recommendedName>
</protein>
<keyword evidence="1" id="KW-0677">Repeat</keyword>
<name>A0A432XJJ1_9GAMM</name>
<feature type="domain" description="Teneurin-like YD-shell" evidence="2">
    <location>
        <begin position="8"/>
        <end position="173"/>
    </location>
</feature>
<evidence type="ECO:0000313" key="3">
    <source>
        <dbReference type="EMBL" id="RUO48792.1"/>
    </source>
</evidence>